<sequence>MDKFDALQSEVMTRYTATIDPCVRNDLFKVDISLANFHGDYENRLQEINRIVTTRALRLGENMTEKQTLDTPVLFADDWPVLRLLCMAFTYISTEMFSRNC</sequence>
<evidence type="ECO:0000313" key="2">
    <source>
        <dbReference type="Proteomes" id="UP000479190"/>
    </source>
</evidence>
<gene>
    <name evidence="1" type="ORF">TBRA_LOCUS5453</name>
</gene>
<proteinExistence type="predicted"/>
<accession>A0A6H5I802</accession>
<evidence type="ECO:0000313" key="1">
    <source>
        <dbReference type="EMBL" id="CAB0033552.1"/>
    </source>
</evidence>
<name>A0A6H5I802_9HYME</name>
<protein>
    <submittedName>
        <fullName evidence="1">Uncharacterized protein</fullName>
    </submittedName>
</protein>
<dbReference type="AlphaFoldDB" id="A0A6H5I802"/>
<reference evidence="1 2" key="1">
    <citation type="submission" date="2020-02" db="EMBL/GenBank/DDBJ databases">
        <authorList>
            <person name="Ferguson B K."/>
        </authorList>
    </citation>
    <scope>NUCLEOTIDE SEQUENCE [LARGE SCALE GENOMIC DNA]</scope>
</reference>
<dbReference type="Proteomes" id="UP000479190">
    <property type="component" value="Unassembled WGS sequence"/>
</dbReference>
<organism evidence="1 2">
    <name type="scientific">Trichogramma brassicae</name>
    <dbReference type="NCBI Taxonomy" id="86971"/>
    <lineage>
        <taxon>Eukaryota</taxon>
        <taxon>Metazoa</taxon>
        <taxon>Ecdysozoa</taxon>
        <taxon>Arthropoda</taxon>
        <taxon>Hexapoda</taxon>
        <taxon>Insecta</taxon>
        <taxon>Pterygota</taxon>
        <taxon>Neoptera</taxon>
        <taxon>Endopterygota</taxon>
        <taxon>Hymenoptera</taxon>
        <taxon>Apocrita</taxon>
        <taxon>Proctotrupomorpha</taxon>
        <taxon>Chalcidoidea</taxon>
        <taxon>Trichogrammatidae</taxon>
        <taxon>Trichogramma</taxon>
    </lineage>
</organism>
<dbReference type="EMBL" id="CADCXV010000714">
    <property type="protein sequence ID" value="CAB0033552.1"/>
    <property type="molecule type" value="Genomic_DNA"/>
</dbReference>
<keyword evidence="2" id="KW-1185">Reference proteome</keyword>